<feature type="transmembrane region" description="Helical" evidence="3">
    <location>
        <begin position="21"/>
        <end position="43"/>
    </location>
</feature>
<dbReference type="AlphaFoldDB" id="A0A183FIQ7"/>
<keyword evidence="3" id="KW-0472">Membrane</keyword>
<reference evidence="7" key="2">
    <citation type="submission" date="2019-09" db="UniProtKB">
        <authorList>
            <consortium name="WormBaseParasite"/>
        </authorList>
    </citation>
    <scope>IDENTIFICATION</scope>
</reference>
<accession>A0A3P7X740</accession>
<proteinExistence type="predicted"/>
<accession>A0A183FIQ7</accession>
<organism evidence="6 7">
    <name type="scientific">Heligmosomoides polygyrus</name>
    <name type="common">Parasitic roundworm</name>
    <dbReference type="NCBI Taxonomy" id="6339"/>
    <lineage>
        <taxon>Eukaryota</taxon>
        <taxon>Metazoa</taxon>
        <taxon>Ecdysozoa</taxon>
        <taxon>Nematoda</taxon>
        <taxon>Chromadorea</taxon>
        <taxon>Rhabditida</taxon>
        <taxon>Rhabditina</taxon>
        <taxon>Rhabditomorpha</taxon>
        <taxon>Strongyloidea</taxon>
        <taxon>Heligmosomidae</taxon>
        <taxon>Heligmosomoides</taxon>
    </lineage>
</organism>
<gene>
    <name evidence="5" type="ORF">HPBE_LOCUS6805</name>
</gene>
<protein>
    <submittedName>
        <fullName evidence="7">Col_cuticle_N domain-containing protein</fullName>
    </submittedName>
</protein>
<dbReference type="GO" id="GO:0042302">
    <property type="term" value="F:structural constituent of cuticle"/>
    <property type="evidence" value="ECO:0007669"/>
    <property type="project" value="InterPro"/>
</dbReference>
<dbReference type="InterPro" id="IPR002486">
    <property type="entry name" value="Col_cuticle_N"/>
</dbReference>
<name>A0A183FIQ7_HELPZ</name>
<sequence>MYEKQGLIKLEEEANGLRKTAFVGVATSTMATLFCIISLPLLYNYTQQMHAVMQNEIDFCRLRSGNIWKEVTRAQMLNQGHSGLTALAVRAYRQAGYDFDAESFAVEAFSPPRSCCGCGVSPMGAPGLPGSEGTDGEDGVAGSPGKNGLDAPLSAPQMQPEWCFDCAEAPAGKAGKRGPKGPRGAPGVVGEKGSAGKRGGPGPVGKVGPSGAPGEPGRAGTNGPPGQQKDVPGPKGSPGPRGSEGLRGPKGIPGKNGEPGPDGSPGDAGDRGEKGSPGKPGIPGAKGPDGLPGPSGRCDHCPPPRTAPGY</sequence>
<evidence type="ECO:0000313" key="5">
    <source>
        <dbReference type="EMBL" id="VDO69730.1"/>
    </source>
</evidence>
<dbReference type="WBParaSite" id="HPBE_0000680401-mRNA-1">
    <property type="protein sequence ID" value="HPBE_0000680401-mRNA-1"/>
    <property type="gene ID" value="HPBE_0000680401"/>
</dbReference>
<feature type="compositionally biased region" description="Low complexity" evidence="2">
    <location>
        <begin position="258"/>
        <end position="267"/>
    </location>
</feature>
<feature type="region of interest" description="Disordered" evidence="2">
    <location>
        <begin position="127"/>
        <end position="156"/>
    </location>
</feature>
<feature type="compositionally biased region" description="Low complexity" evidence="2">
    <location>
        <begin position="277"/>
        <end position="289"/>
    </location>
</feature>
<evidence type="ECO:0000256" key="3">
    <source>
        <dbReference type="SAM" id="Phobius"/>
    </source>
</evidence>
<dbReference type="Pfam" id="PF01391">
    <property type="entry name" value="Collagen"/>
    <property type="match status" value="2"/>
</dbReference>
<keyword evidence="3" id="KW-1133">Transmembrane helix</keyword>
<dbReference type="SMART" id="SM01088">
    <property type="entry name" value="Col_cuticle_N"/>
    <property type="match status" value="1"/>
</dbReference>
<dbReference type="Pfam" id="PF01484">
    <property type="entry name" value="Col_cuticle_N"/>
    <property type="match status" value="1"/>
</dbReference>
<dbReference type="InterPro" id="IPR008160">
    <property type="entry name" value="Collagen"/>
</dbReference>
<evidence type="ECO:0000313" key="7">
    <source>
        <dbReference type="WBParaSite" id="HPBE_0000680401-mRNA-1"/>
    </source>
</evidence>
<evidence type="ECO:0000313" key="6">
    <source>
        <dbReference type="Proteomes" id="UP000050761"/>
    </source>
</evidence>
<dbReference type="Proteomes" id="UP000050761">
    <property type="component" value="Unassembled WGS sequence"/>
</dbReference>
<feature type="compositionally biased region" description="Gly residues" evidence="2">
    <location>
        <begin position="196"/>
        <end position="205"/>
    </location>
</feature>
<keyword evidence="1" id="KW-0677">Repeat</keyword>
<evidence type="ECO:0000259" key="4">
    <source>
        <dbReference type="SMART" id="SM01088"/>
    </source>
</evidence>
<keyword evidence="3" id="KW-0812">Transmembrane</keyword>
<dbReference type="OrthoDB" id="5872583at2759"/>
<reference evidence="5 6" key="1">
    <citation type="submission" date="2018-11" db="EMBL/GenBank/DDBJ databases">
        <authorList>
            <consortium name="Pathogen Informatics"/>
        </authorList>
    </citation>
    <scope>NUCLEOTIDE SEQUENCE [LARGE SCALE GENOMIC DNA]</scope>
</reference>
<dbReference type="PANTHER" id="PTHR24637:SF310">
    <property type="entry name" value="NEMATODE CUTICLE COLLAGEN N-TERMINAL DOMAIN-CONTAINING PROTEIN"/>
    <property type="match status" value="1"/>
</dbReference>
<evidence type="ECO:0000256" key="1">
    <source>
        <dbReference type="ARBA" id="ARBA00022737"/>
    </source>
</evidence>
<feature type="region of interest" description="Disordered" evidence="2">
    <location>
        <begin position="171"/>
        <end position="310"/>
    </location>
</feature>
<dbReference type="EMBL" id="UZAH01025744">
    <property type="protein sequence ID" value="VDO69730.1"/>
    <property type="molecule type" value="Genomic_DNA"/>
</dbReference>
<keyword evidence="6" id="KW-1185">Reference proteome</keyword>
<feature type="compositionally biased region" description="Low complexity" evidence="2">
    <location>
        <begin position="182"/>
        <end position="192"/>
    </location>
</feature>
<evidence type="ECO:0000256" key="2">
    <source>
        <dbReference type="SAM" id="MobiDB-lite"/>
    </source>
</evidence>
<feature type="domain" description="Nematode cuticle collagen N-terminal" evidence="4">
    <location>
        <begin position="19"/>
        <end position="71"/>
    </location>
</feature>
<dbReference type="PANTHER" id="PTHR24637">
    <property type="entry name" value="COLLAGEN"/>
    <property type="match status" value="1"/>
</dbReference>